<accession>A0A2T2XIB4</accession>
<dbReference type="SUPFAM" id="SSF55681">
    <property type="entry name" value="Class II aaRS and biotin synthetases"/>
    <property type="match status" value="1"/>
</dbReference>
<evidence type="ECO:0000313" key="3">
    <source>
        <dbReference type="Proteomes" id="UP000242972"/>
    </source>
</evidence>
<dbReference type="CDD" id="cd16443">
    <property type="entry name" value="LplA"/>
    <property type="match status" value="1"/>
</dbReference>
<dbReference type="GO" id="GO:0140096">
    <property type="term" value="F:catalytic activity, acting on a protein"/>
    <property type="evidence" value="ECO:0007669"/>
    <property type="project" value="UniProtKB-ARBA"/>
</dbReference>
<dbReference type="GO" id="GO:0009249">
    <property type="term" value="P:protein lipoylation"/>
    <property type="evidence" value="ECO:0007669"/>
    <property type="project" value="UniProtKB-ARBA"/>
</dbReference>
<dbReference type="AlphaFoldDB" id="A0A2T2XIB4"/>
<sequence length="361" mass="40075">MRYLNLGTVPSTYSQAVYHALAESMATGSEPVLVTVSPEQPYVCVGYHQLASREIDRDYCEQQGIAVGRRMVGGGAVYLDHDQIFWHLLLPSYTGTVDALYHEILKAPVLAYRKMGVAASHRPVNDIVVGPRKIGGTGAAQIARSTVIVGSILMDFDIVAMSRVLRVPSEKFRDKMVQSLDEYMTTVRRELGNAAPSREDATHLLVQEFAAALGQDIHNGFLSREEWDLVEVYAQKLFDPDFVYQGERGLVQPGVKILGDVHLYEGIYKAPGGLIRLVFRTRQDVFDDVALTGDFFITPMDISKIERFQQKLVGQPVDDALVARAADELLKQITIWGVTAENIRQAFLNAQALETSTLSSR</sequence>
<dbReference type="Pfam" id="PF21948">
    <property type="entry name" value="LplA-B_cat"/>
    <property type="match status" value="1"/>
</dbReference>
<evidence type="ECO:0000313" key="2">
    <source>
        <dbReference type="EMBL" id="PSR34216.1"/>
    </source>
</evidence>
<keyword evidence="2" id="KW-0436">Ligase</keyword>
<dbReference type="PANTHER" id="PTHR43679:SF2">
    <property type="entry name" value="OCTANOYL-[GCVH]:PROTEIN N-OCTANOYLTRANSFERASE"/>
    <property type="match status" value="1"/>
</dbReference>
<gene>
    <name evidence="2" type="ORF">C7B46_06615</name>
</gene>
<dbReference type="Gene3D" id="3.30.390.50">
    <property type="entry name" value="CO dehydrogenase flavoprotein, C-terminal domain"/>
    <property type="match status" value="1"/>
</dbReference>
<dbReference type="EMBL" id="PXYW01000011">
    <property type="protein sequence ID" value="PSR34216.1"/>
    <property type="molecule type" value="Genomic_DNA"/>
</dbReference>
<comment type="caution">
    <text evidence="2">The sequence shown here is derived from an EMBL/GenBank/DDBJ whole genome shotgun (WGS) entry which is preliminary data.</text>
</comment>
<dbReference type="PROSITE" id="PS51733">
    <property type="entry name" value="BPL_LPL_CATALYTIC"/>
    <property type="match status" value="1"/>
</dbReference>
<dbReference type="Proteomes" id="UP000242972">
    <property type="component" value="Unassembled WGS sequence"/>
</dbReference>
<dbReference type="GO" id="GO:0016740">
    <property type="term" value="F:transferase activity"/>
    <property type="evidence" value="ECO:0007669"/>
    <property type="project" value="UniProtKB-ARBA"/>
</dbReference>
<dbReference type="InterPro" id="IPR050664">
    <property type="entry name" value="Octanoyltrans_LipM/LipL"/>
</dbReference>
<feature type="domain" description="BPL/LPL catalytic" evidence="1">
    <location>
        <begin position="27"/>
        <end position="217"/>
    </location>
</feature>
<dbReference type="InterPro" id="IPR004143">
    <property type="entry name" value="BPL_LPL_catalytic"/>
</dbReference>
<dbReference type="GO" id="GO:0016874">
    <property type="term" value="F:ligase activity"/>
    <property type="evidence" value="ECO:0007669"/>
    <property type="project" value="UniProtKB-KW"/>
</dbReference>
<dbReference type="InterPro" id="IPR045864">
    <property type="entry name" value="aa-tRNA-synth_II/BPL/LPL"/>
</dbReference>
<organism evidence="2 3">
    <name type="scientific">Sulfobacillus benefaciens</name>
    <dbReference type="NCBI Taxonomy" id="453960"/>
    <lineage>
        <taxon>Bacteria</taxon>
        <taxon>Bacillati</taxon>
        <taxon>Bacillota</taxon>
        <taxon>Clostridia</taxon>
        <taxon>Eubacteriales</taxon>
        <taxon>Clostridiales Family XVII. Incertae Sedis</taxon>
        <taxon>Sulfobacillus</taxon>
    </lineage>
</organism>
<dbReference type="Gene3D" id="3.30.930.10">
    <property type="entry name" value="Bira Bifunctional Protein, Domain 2"/>
    <property type="match status" value="1"/>
</dbReference>
<dbReference type="SUPFAM" id="SSF82649">
    <property type="entry name" value="SufE/NifU"/>
    <property type="match status" value="1"/>
</dbReference>
<protein>
    <submittedName>
        <fullName evidence="2">Lipoate--protein ligase family protein</fullName>
    </submittedName>
</protein>
<dbReference type="PANTHER" id="PTHR43679">
    <property type="entry name" value="OCTANOYLTRANSFERASE LIPM-RELATED"/>
    <property type="match status" value="1"/>
</dbReference>
<name>A0A2T2XIB4_9FIRM</name>
<evidence type="ECO:0000259" key="1">
    <source>
        <dbReference type="PROSITE" id="PS51733"/>
    </source>
</evidence>
<reference evidence="2 3" key="1">
    <citation type="journal article" date="2014" name="BMC Genomics">
        <title>Comparison of environmental and isolate Sulfobacillus genomes reveals diverse carbon, sulfur, nitrogen, and hydrogen metabolisms.</title>
        <authorList>
            <person name="Justice N.B."/>
            <person name="Norman A."/>
            <person name="Brown C.T."/>
            <person name="Singh A."/>
            <person name="Thomas B.C."/>
            <person name="Banfield J.F."/>
        </authorList>
    </citation>
    <scope>NUCLEOTIDE SEQUENCE [LARGE SCALE GENOMIC DNA]</scope>
    <source>
        <strain evidence="2">AMDSBA4</strain>
    </source>
</reference>
<proteinExistence type="predicted"/>